<dbReference type="SUPFAM" id="SSF55961">
    <property type="entry name" value="Bet v1-like"/>
    <property type="match status" value="1"/>
</dbReference>
<dbReference type="Pfam" id="PF10604">
    <property type="entry name" value="Polyketide_cyc2"/>
    <property type="match status" value="1"/>
</dbReference>
<evidence type="ECO:0008006" key="3">
    <source>
        <dbReference type="Google" id="ProtNLM"/>
    </source>
</evidence>
<gene>
    <name evidence="1" type="ORF">SAMN05216337_100888</name>
</gene>
<dbReference type="EMBL" id="FMZW01000008">
    <property type="protein sequence ID" value="SDD15776.1"/>
    <property type="molecule type" value="Genomic_DNA"/>
</dbReference>
<dbReference type="InterPro" id="IPR023393">
    <property type="entry name" value="START-like_dom_sf"/>
</dbReference>
<name>A0A1G6SI06_9BRAD</name>
<dbReference type="Proteomes" id="UP000199245">
    <property type="component" value="Unassembled WGS sequence"/>
</dbReference>
<dbReference type="Gene3D" id="3.30.70.1230">
    <property type="entry name" value="Nucleotide cyclase"/>
    <property type="match status" value="1"/>
</dbReference>
<proteinExistence type="predicted"/>
<evidence type="ECO:0000313" key="2">
    <source>
        <dbReference type="Proteomes" id="UP000199245"/>
    </source>
</evidence>
<evidence type="ECO:0000313" key="1">
    <source>
        <dbReference type="EMBL" id="SDD15776.1"/>
    </source>
</evidence>
<dbReference type="Gene3D" id="3.30.530.20">
    <property type="match status" value="1"/>
</dbReference>
<dbReference type="InterPro" id="IPR020503">
    <property type="entry name" value="Uncharacterised_Rv2561"/>
</dbReference>
<protein>
    <recommendedName>
        <fullName evidence="3">DUF2652 domain-containing protein</fullName>
    </recommendedName>
</protein>
<dbReference type="AlphaFoldDB" id="A0A1G6SI06"/>
<dbReference type="SUPFAM" id="SSF55073">
    <property type="entry name" value="Nucleotide cyclase"/>
    <property type="match status" value="1"/>
</dbReference>
<organism evidence="1 2">
    <name type="scientific">Bradyrhizobium brasilense</name>
    <dbReference type="NCBI Taxonomy" id="1419277"/>
    <lineage>
        <taxon>Bacteria</taxon>
        <taxon>Pseudomonadati</taxon>
        <taxon>Pseudomonadota</taxon>
        <taxon>Alphaproteobacteria</taxon>
        <taxon>Hyphomicrobiales</taxon>
        <taxon>Nitrobacteraceae</taxon>
        <taxon>Bradyrhizobium</taxon>
    </lineage>
</organism>
<accession>A0A1G6SI06</accession>
<dbReference type="InterPro" id="IPR029787">
    <property type="entry name" value="Nucleotide_cyclase"/>
</dbReference>
<dbReference type="InterPro" id="IPR019587">
    <property type="entry name" value="Polyketide_cyclase/dehydratase"/>
</dbReference>
<sequence>MLPKAEAAYFAIADISGYTNFLAAVELDHAQDIIADFMDTVVKALRPPFRLAKFEGDAAFVYTTAEAIDGSLLQDAIEGAYFKFRRRLRSVRQASTCECQACVAMGDLDFKFVIHHGEMVKQKMGGREELAGRDVILVHRLLKNTVSEKVGGRAYALYSDAAIRAMGVDPVAQGLIAHRETIDVIGDVTLWARDLEAAWRQEDAQTRMQVTRDDAYVMLEFDIAAPRQTVWEFFTVPGQWQKWWDADTIVEDSGKGRRGPGTKNHCMHGNHTVIEEMLDWRPTDYFTVGITLPIPGAPRIVMTRAVLDGPNGMTHLELRVAKPKPKDREFVDGAAVKYAERMTKAIAGLRSMLEGGQPALDAVEEPALTRSSGRFLTEPVKSGARG</sequence>
<reference evidence="1 2" key="1">
    <citation type="submission" date="2016-10" db="EMBL/GenBank/DDBJ databases">
        <authorList>
            <person name="de Groot N.N."/>
        </authorList>
    </citation>
    <scope>NUCLEOTIDE SEQUENCE [LARGE SCALE GENOMIC DNA]</scope>
    <source>
        <strain evidence="1 2">R5</strain>
    </source>
</reference>
<dbReference type="Pfam" id="PF10851">
    <property type="entry name" value="DUF2652"/>
    <property type="match status" value="1"/>
</dbReference>
<dbReference type="RefSeq" id="WP_092082283.1">
    <property type="nucleotide sequence ID" value="NZ_FMZW01000008.1"/>
</dbReference>